<proteinExistence type="predicted"/>
<keyword evidence="3" id="KW-1185">Reference proteome</keyword>
<gene>
    <name evidence="2" type="ORF">SAMN05660236_4997</name>
</gene>
<feature type="region of interest" description="Disordered" evidence="1">
    <location>
        <begin position="41"/>
        <end position="108"/>
    </location>
</feature>
<dbReference type="Proteomes" id="UP000190961">
    <property type="component" value="Unassembled WGS sequence"/>
</dbReference>
<dbReference type="AlphaFoldDB" id="A0A1T5MDF4"/>
<name>A0A1T5MDF4_9BACT</name>
<dbReference type="STRING" id="688867.SAMN05660236_4997"/>
<dbReference type="Pfam" id="PF18849">
    <property type="entry name" value="baeRF_family7"/>
    <property type="match status" value="1"/>
</dbReference>
<feature type="compositionally biased region" description="Low complexity" evidence="1">
    <location>
        <begin position="83"/>
        <end position="94"/>
    </location>
</feature>
<dbReference type="EMBL" id="FUZU01000004">
    <property type="protein sequence ID" value="SKC85928.1"/>
    <property type="molecule type" value="Genomic_DNA"/>
</dbReference>
<feature type="compositionally biased region" description="Polar residues" evidence="1">
    <location>
        <begin position="95"/>
        <end position="105"/>
    </location>
</feature>
<evidence type="ECO:0000256" key="1">
    <source>
        <dbReference type="SAM" id="MobiDB-lite"/>
    </source>
</evidence>
<evidence type="ECO:0000313" key="3">
    <source>
        <dbReference type="Proteomes" id="UP000190961"/>
    </source>
</evidence>
<reference evidence="2 3" key="1">
    <citation type="submission" date="2017-02" db="EMBL/GenBank/DDBJ databases">
        <authorList>
            <person name="Peterson S.W."/>
        </authorList>
    </citation>
    <scope>NUCLEOTIDE SEQUENCE [LARGE SCALE GENOMIC DNA]</scope>
    <source>
        <strain evidence="2 3">DSM 25262</strain>
    </source>
</reference>
<feature type="compositionally biased region" description="Basic and acidic residues" evidence="1">
    <location>
        <begin position="63"/>
        <end position="77"/>
    </location>
</feature>
<dbReference type="RefSeq" id="WP_079689508.1">
    <property type="nucleotide sequence ID" value="NZ_FUZU01000004.1"/>
</dbReference>
<dbReference type="OrthoDB" id="4393931at2"/>
<sequence length="496" mass="55584">MGKDREGKFHPAKGKPTGYGKENSVELHFKEDGALDQYLETAEKYTDGQEEMPANVRVRHPNRNVDKHVEYAEDGKPNKRFGKSSSAKTSNTSSDRNTLNGSESVPTEGLELSGILTKPLFEELANHKADIYITAYLQTHAAGVEVNGKQDIIAFKNVLQQISSQLKQNGVNENTITSMLTPGYDLVKDDTFWNNQQAGLALFISDNLFRYVKLPIAPSEGLLMGPSFFLNPLIPLMTTREYFYLLVISKKQSKLFKVDAFGIQYIDIPEIPNGIDDVVHFEEKDDQQLWRTGSSGGGGGANYHGIGAGKPDEKENIALYLEEVDETIWKEILHDENVPLLLAGVDYLLPIYKSVTDYNHVCEQTLIGSYEHEDVRTLHQKALELMTPYFQGRHQKALANYANQSATELTSSIPADVIPAAHYGRIAHLFIQKDEHIWGTFDEMANTLNIHETQEKNDECLLNKSVIKTILTGGEVHILEKEKMPANSKIAALLRY</sequence>
<organism evidence="2 3">
    <name type="scientific">Ohtaekwangia koreensis</name>
    <dbReference type="NCBI Taxonomy" id="688867"/>
    <lineage>
        <taxon>Bacteria</taxon>
        <taxon>Pseudomonadati</taxon>
        <taxon>Bacteroidota</taxon>
        <taxon>Cytophagia</taxon>
        <taxon>Cytophagales</taxon>
        <taxon>Fulvivirgaceae</taxon>
        <taxon>Ohtaekwangia</taxon>
    </lineage>
</organism>
<protein>
    <submittedName>
        <fullName evidence="2">Uncharacterized protein</fullName>
    </submittedName>
</protein>
<dbReference type="InterPro" id="IPR040837">
    <property type="entry name" value="Bact_RF_family7"/>
</dbReference>
<feature type="region of interest" description="Disordered" evidence="1">
    <location>
        <begin position="1"/>
        <end position="25"/>
    </location>
</feature>
<accession>A0A1T5MDF4</accession>
<evidence type="ECO:0000313" key="2">
    <source>
        <dbReference type="EMBL" id="SKC85928.1"/>
    </source>
</evidence>